<dbReference type="SUPFAM" id="SSF53335">
    <property type="entry name" value="S-adenosyl-L-methionine-dependent methyltransferases"/>
    <property type="match status" value="1"/>
</dbReference>
<evidence type="ECO:0000256" key="2">
    <source>
        <dbReference type="SAM" id="MobiDB-lite"/>
    </source>
</evidence>
<dbReference type="PANTHER" id="PTHR43317">
    <property type="entry name" value="THERMOSPERMINE SYNTHASE ACAULIS5"/>
    <property type="match status" value="1"/>
</dbReference>
<accession>A0A9W6RJX3</accession>
<dbReference type="AlphaFoldDB" id="A0A9W6RJX3"/>
<name>A0A9W6RJX3_9ACTN</name>
<reference evidence="4" key="1">
    <citation type="submission" date="2023-03" db="EMBL/GenBank/DDBJ databases">
        <title>Actinoallomurus iriomotensis NBRC 103681.</title>
        <authorList>
            <person name="Ichikawa N."/>
            <person name="Sato H."/>
            <person name="Tonouchi N."/>
        </authorList>
    </citation>
    <scope>NUCLEOTIDE SEQUENCE</scope>
    <source>
        <strain evidence="4">NBRC 103681</strain>
    </source>
</reference>
<feature type="region of interest" description="Disordered" evidence="2">
    <location>
        <begin position="718"/>
        <end position="741"/>
    </location>
</feature>
<feature type="transmembrane region" description="Helical" evidence="3">
    <location>
        <begin position="359"/>
        <end position="378"/>
    </location>
</feature>
<dbReference type="EMBL" id="BSTJ01000004">
    <property type="protein sequence ID" value="GLY75392.1"/>
    <property type="molecule type" value="Genomic_DNA"/>
</dbReference>
<proteinExistence type="predicted"/>
<evidence type="ECO:0000256" key="1">
    <source>
        <dbReference type="ARBA" id="ARBA00023115"/>
    </source>
</evidence>
<gene>
    <name evidence="4" type="ORF">Airi01_036590</name>
</gene>
<evidence type="ECO:0008006" key="6">
    <source>
        <dbReference type="Google" id="ProtNLM"/>
    </source>
</evidence>
<feature type="transmembrane region" description="Helical" evidence="3">
    <location>
        <begin position="441"/>
        <end position="458"/>
    </location>
</feature>
<dbReference type="GO" id="GO:0006596">
    <property type="term" value="P:polyamine biosynthetic process"/>
    <property type="evidence" value="ECO:0007669"/>
    <property type="project" value="UniProtKB-KW"/>
</dbReference>
<feature type="transmembrane region" description="Helical" evidence="3">
    <location>
        <begin position="465"/>
        <end position="482"/>
    </location>
</feature>
<sequence>MGVAAEVAPRIDVGGARPTRGPDGVAVTLFALTALIGSSLLFVMEPMVTKMLSPVYGGSPMVWSTSIFFFQVVILMGYAYTHWSQRMLGARGRLLIQISLAIAPLFLLPFTVPAWSQTVGSNSPALWLLLTLTMVVGAPIAALSTIGALVQRWYSSSGLPRSDNPYFVFAAGNIGGMLALLAYPLVIEPTANLATQARWWMVAYGVFIALAVACGLVMRFRFAGLSEAPAGTETVPPEQVSWARRARWLGLAFIPSSLMLGVTTRISAHIAAIPLIWVVPFALYVATLIIAFGLRNQRWMTPTVMAAAISAAVVPWTLYLHRGLAADIALCLALVLVAGLACHGLLARDRPAPRRLTEFLVIVSLGCALGGAFNSLIAPMVFNWGAELPLVMTALAVLPLALRRQPAANKAWRLPGIEGLVKSFVLAGPLLVVAVDLNLGRYWLIAIAVAGCMPWCVLAVSRPRVMAVGALLTTGALFWYQTPDDSFRERTFFGAYEVYSQGGWTILSDGATMRGYQYATLPIRSMPVSYYGRPGPLGDLFANYGDRSKNISVVGLGTGAEASYGHARQQIDFFEPDRASLDIARKRFGYLTGSQADVDVILGDGRVELDKAPDGRYGMIILDAFNSGAVPTHLLTREALQLYVRKLRPGGVVAFHVTKRNLDLAPMLQATARSAGLASLTGDGDVDPLHMYQASTWVAITRTDADLQPLRANSQRWKTLPTGGPVWTDTQASPIGALTSE</sequence>
<dbReference type="CDD" id="cd02440">
    <property type="entry name" value="AdoMet_MTases"/>
    <property type="match status" value="1"/>
</dbReference>
<feature type="transmembrane region" description="Helical" evidence="3">
    <location>
        <begin position="166"/>
        <end position="187"/>
    </location>
</feature>
<evidence type="ECO:0000313" key="5">
    <source>
        <dbReference type="Proteomes" id="UP001165135"/>
    </source>
</evidence>
<feature type="compositionally biased region" description="Polar residues" evidence="2">
    <location>
        <begin position="728"/>
        <end position="741"/>
    </location>
</feature>
<evidence type="ECO:0000256" key="3">
    <source>
        <dbReference type="SAM" id="Phobius"/>
    </source>
</evidence>
<feature type="transmembrane region" description="Helical" evidence="3">
    <location>
        <begin position="299"/>
        <end position="318"/>
    </location>
</feature>
<dbReference type="Proteomes" id="UP001165135">
    <property type="component" value="Unassembled WGS sequence"/>
</dbReference>
<protein>
    <recommendedName>
        <fullName evidence="6">Spermidine synthase</fullName>
    </recommendedName>
</protein>
<feature type="transmembrane region" description="Helical" evidence="3">
    <location>
        <begin position="272"/>
        <end position="292"/>
    </location>
</feature>
<dbReference type="Gene3D" id="3.40.50.150">
    <property type="entry name" value="Vaccinia Virus protein VP39"/>
    <property type="match status" value="1"/>
</dbReference>
<feature type="transmembrane region" description="Helical" evidence="3">
    <location>
        <begin position="24"/>
        <end position="43"/>
    </location>
</feature>
<evidence type="ECO:0000313" key="4">
    <source>
        <dbReference type="EMBL" id="GLY75392.1"/>
    </source>
</evidence>
<keyword evidence="3" id="KW-1133">Transmembrane helix</keyword>
<dbReference type="RefSeq" id="WP_285622393.1">
    <property type="nucleotide sequence ID" value="NZ_BSTJ01000004.1"/>
</dbReference>
<dbReference type="InterPro" id="IPR029063">
    <property type="entry name" value="SAM-dependent_MTases_sf"/>
</dbReference>
<feature type="transmembrane region" description="Helical" evidence="3">
    <location>
        <begin position="199"/>
        <end position="218"/>
    </location>
</feature>
<feature type="transmembrane region" description="Helical" evidence="3">
    <location>
        <begin position="94"/>
        <end position="115"/>
    </location>
</feature>
<keyword evidence="3" id="KW-0472">Membrane</keyword>
<feature type="transmembrane region" description="Helical" evidence="3">
    <location>
        <begin position="324"/>
        <end position="347"/>
    </location>
</feature>
<feature type="transmembrane region" description="Helical" evidence="3">
    <location>
        <begin position="127"/>
        <end position="154"/>
    </location>
</feature>
<comment type="caution">
    <text evidence="4">The sequence shown here is derived from an EMBL/GenBank/DDBJ whole genome shotgun (WGS) entry which is preliminary data.</text>
</comment>
<keyword evidence="3" id="KW-0812">Transmembrane</keyword>
<dbReference type="PANTHER" id="PTHR43317:SF1">
    <property type="entry name" value="THERMOSPERMINE SYNTHASE ACAULIS5"/>
    <property type="match status" value="1"/>
</dbReference>
<keyword evidence="1" id="KW-0620">Polyamine biosynthesis</keyword>
<feature type="transmembrane region" description="Helical" evidence="3">
    <location>
        <begin position="63"/>
        <end position="82"/>
    </location>
</feature>
<organism evidence="4 5">
    <name type="scientific">Actinoallomurus iriomotensis</name>
    <dbReference type="NCBI Taxonomy" id="478107"/>
    <lineage>
        <taxon>Bacteria</taxon>
        <taxon>Bacillati</taxon>
        <taxon>Actinomycetota</taxon>
        <taxon>Actinomycetes</taxon>
        <taxon>Streptosporangiales</taxon>
        <taxon>Thermomonosporaceae</taxon>
        <taxon>Actinoallomurus</taxon>
    </lineage>
</organism>